<gene>
    <name evidence="2" type="ORF">GCM10011517_12770</name>
</gene>
<sequence length="75" mass="8484">MARKTDQEIARQGRIVALVIAGAMLLWMGAQVLGAQLGLPPRFAFLIDLLALAAFVWAFVNIFWIWRKRRDSEGQ</sequence>
<evidence type="ECO:0008006" key="4">
    <source>
        <dbReference type="Google" id="ProtNLM"/>
    </source>
</evidence>
<keyword evidence="1" id="KW-0472">Membrane</keyword>
<evidence type="ECO:0000256" key="1">
    <source>
        <dbReference type="SAM" id="Phobius"/>
    </source>
</evidence>
<dbReference type="Pfam" id="PF17272">
    <property type="entry name" value="DUF5337"/>
    <property type="match status" value="1"/>
</dbReference>
<proteinExistence type="predicted"/>
<accession>A0A917AEK8</accession>
<keyword evidence="1" id="KW-1133">Transmembrane helix</keyword>
<evidence type="ECO:0000313" key="3">
    <source>
        <dbReference type="Proteomes" id="UP000606730"/>
    </source>
</evidence>
<name>A0A917AEK8_9RHOB</name>
<keyword evidence="3" id="KW-1185">Reference proteome</keyword>
<dbReference type="OrthoDB" id="7658896at2"/>
<dbReference type="InterPro" id="IPR020308">
    <property type="entry name" value="Uncharacterised_Ynq1"/>
</dbReference>
<organism evidence="2 3">
    <name type="scientific">Actibacterium pelagium</name>
    <dbReference type="NCBI Taxonomy" id="2029103"/>
    <lineage>
        <taxon>Bacteria</taxon>
        <taxon>Pseudomonadati</taxon>
        <taxon>Pseudomonadota</taxon>
        <taxon>Alphaproteobacteria</taxon>
        <taxon>Rhodobacterales</taxon>
        <taxon>Roseobacteraceae</taxon>
        <taxon>Actibacterium</taxon>
    </lineage>
</organism>
<dbReference type="AlphaFoldDB" id="A0A917AEK8"/>
<reference evidence="2" key="2">
    <citation type="submission" date="2020-09" db="EMBL/GenBank/DDBJ databases">
        <authorList>
            <person name="Sun Q."/>
            <person name="Zhou Y."/>
        </authorList>
    </citation>
    <scope>NUCLEOTIDE SEQUENCE</scope>
    <source>
        <strain evidence="2">CGMCC 1.16012</strain>
    </source>
</reference>
<dbReference type="Proteomes" id="UP000606730">
    <property type="component" value="Unassembled WGS sequence"/>
</dbReference>
<reference evidence="2" key="1">
    <citation type="journal article" date="2014" name="Int. J. Syst. Evol. Microbiol.">
        <title>Complete genome sequence of Corynebacterium casei LMG S-19264T (=DSM 44701T), isolated from a smear-ripened cheese.</title>
        <authorList>
            <consortium name="US DOE Joint Genome Institute (JGI-PGF)"/>
            <person name="Walter F."/>
            <person name="Albersmeier A."/>
            <person name="Kalinowski J."/>
            <person name="Ruckert C."/>
        </authorList>
    </citation>
    <scope>NUCLEOTIDE SEQUENCE</scope>
    <source>
        <strain evidence="2">CGMCC 1.16012</strain>
    </source>
</reference>
<evidence type="ECO:0000313" key="2">
    <source>
        <dbReference type="EMBL" id="GGE46511.1"/>
    </source>
</evidence>
<dbReference type="RefSeq" id="WP_095595900.1">
    <property type="nucleotide sequence ID" value="NZ_BMKN01000001.1"/>
</dbReference>
<dbReference type="EMBL" id="BMKN01000001">
    <property type="protein sequence ID" value="GGE46511.1"/>
    <property type="molecule type" value="Genomic_DNA"/>
</dbReference>
<comment type="caution">
    <text evidence="2">The sequence shown here is derived from an EMBL/GenBank/DDBJ whole genome shotgun (WGS) entry which is preliminary data.</text>
</comment>
<keyword evidence="1" id="KW-0812">Transmembrane</keyword>
<feature type="transmembrane region" description="Helical" evidence="1">
    <location>
        <begin position="44"/>
        <end position="66"/>
    </location>
</feature>
<protein>
    <recommendedName>
        <fullName evidence="4">DUF5337 domain-containing protein</fullName>
    </recommendedName>
</protein>